<dbReference type="PANTHER" id="PTHR33991:SF1">
    <property type="entry name" value="DNA REPAIR PROTEIN RECO"/>
    <property type="match status" value="1"/>
</dbReference>
<dbReference type="Gene3D" id="1.20.1440.120">
    <property type="entry name" value="Recombination protein O, C-terminal domain"/>
    <property type="match status" value="1"/>
</dbReference>
<evidence type="ECO:0000256" key="7">
    <source>
        <dbReference type="HAMAP-Rule" id="MF_00201"/>
    </source>
</evidence>
<evidence type="ECO:0000259" key="8">
    <source>
        <dbReference type="Pfam" id="PF11967"/>
    </source>
</evidence>
<proteinExistence type="inferred from homology"/>
<comment type="similarity">
    <text evidence="1 7">Belongs to the RecO family.</text>
</comment>
<dbReference type="InterPro" id="IPR012340">
    <property type="entry name" value="NA-bd_OB-fold"/>
</dbReference>
<accession>A0A1G1WMR0</accession>
<dbReference type="Pfam" id="PF02565">
    <property type="entry name" value="RecO_C"/>
    <property type="match status" value="1"/>
</dbReference>
<dbReference type="SUPFAM" id="SSF50249">
    <property type="entry name" value="Nucleic acid-binding proteins"/>
    <property type="match status" value="1"/>
</dbReference>
<dbReference type="Pfam" id="PF11967">
    <property type="entry name" value="RecO_N"/>
    <property type="match status" value="1"/>
</dbReference>
<dbReference type="InterPro" id="IPR022572">
    <property type="entry name" value="DNA_rep/recomb_RecO_N"/>
</dbReference>
<sequence>MATWASEGIILKRNNWGETDKTLTIFTRQRGKVRVLAKGVRRVHSRRAPNIELFNHSKLFFHESKETNILSEADTVTSFNNLKSDLNKISYAYRIAEVIDHFFPEATDSAGLFELILDCLETMDASGDSISIRLTSTAAELKLLAHAGFRPQLFVCSKCSRALIEQTHLLSPEHGGLIDRGCNGEMTLSKPVSVEAIKLLRFLMDSPWEEVVKLRVSESVSKEVDQALSFYLEYILEEKLRSTNFINKVESL</sequence>
<dbReference type="InterPro" id="IPR037278">
    <property type="entry name" value="ARFGAP/RecO"/>
</dbReference>
<dbReference type="EMBL" id="MHCZ01000043">
    <property type="protein sequence ID" value="OGY29028.1"/>
    <property type="molecule type" value="Genomic_DNA"/>
</dbReference>
<dbReference type="GO" id="GO:0006302">
    <property type="term" value="P:double-strand break repair"/>
    <property type="evidence" value="ECO:0007669"/>
    <property type="project" value="TreeGrafter"/>
</dbReference>
<dbReference type="GO" id="GO:0006310">
    <property type="term" value="P:DNA recombination"/>
    <property type="evidence" value="ECO:0007669"/>
    <property type="project" value="UniProtKB-UniRule"/>
</dbReference>
<keyword evidence="4 7" id="KW-0233">DNA recombination</keyword>
<feature type="domain" description="DNA replication/recombination mediator RecO N-terminal" evidence="8">
    <location>
        <begin position="1"/>
        <end position="79"/>
    </location>
</feature>
<dbReference type="STRING" id="1802603.A3F35_02695"/>
<dbReference type="InterPro" id="IPR042242">
    <property type="entry name" value="RecO_C"/>
</dbReference>
<evidence type="ECO:0000256" key="3">
    <source>
        <dbReference type="ARBA" id="ARBA00022763"/>
    </source>
</evidence>
<evidence type="ECO:0000256" key="4">
    <source>
        <dbReference type="ARBA" id="ARBA00023172"/>
    </source>
</evidence>
<protein>
    <recommendedName>
        <fullName evidence="2 7">DNA repair protein RecO</fullName>
    </recommendedName>
    <alternativeName>
        <fullName evidence="6 7">Recombination protein O</fullName>
    </alternativeName>
</protein>
<evidence type="ECO:0000256" key="1">
    <source>
        <dbReference type="ARBA" id="ARBA00007452"/>
    </source>
</evidence>
<reference evidence="9 10" key="1">
    <citation type="journal article" date="2016" name="Nat. Commun.">
        <title>Thousands of microbial genomes shed light on interconnected biogeochemical processes in an aquifer system.</title>
        <authorList>
            <person name="Anantharaman K."/>
            <person name="Brown C.T."/>
            <person name="Hug L.A."/>
            <person name="Sharon I."/>
            <person name="Castelle C.J."/>
            <person name="Probst A.J."/>
            <person name="Thomas B.C."/>
            <person name="Singh A."/>
            <person name="Wilkins M.J."/>
            <person name="Karaoz U."/>
            <person name="Brodie E.L."/>
            <person name="Williams K.H."/>
            <person name="Hubbard S.S."/>
            <person name="Banfield J.F."/>
        </authorList>
    </citation>
    <scope>NUCLEOTIDE SEQUENCE [LARGE SCALE GENOMIC DNA]</scope>
</reference>
<keyword evidence="3 7" id="KW-0227">DNA damage</keyword>
<evidence type="ECO:0000313" key="9">
    <source>
        <dbReference type="EMBL" id="OGY29028.1"/>
    </source>
</evidence>
<evidence type="ECO:0000256" key="6">
    <source>
        <dbReference type="ARBA" id="ARBA00033409"/>
    </source>
</evidence>
<organism evidence="9 10">
    <name type="scientific">Candidatus Woykebacteria bacterium RIFCSPHIGHO2_12_FULL_45_10</name>
    <dbReference type="NCBI Taxonomy" id="1802603"/>
    <lineage>
        <taxon>Bacteria</taxon>
        <taxon>Candidatus Woykeibacteriota</taxon>
    </lineage>
</organism>
<evidence type="ECO:0000256" key="2">
    <source>
        <dbReference type="ARBA" id="ARBA00021310"/>
    </source>
</evidence>
<name>A0A1G1WMR0_9BACT</name>
<gene>
    <name evidence="7" type="primary">recO</name>
    <name evidence="9" type="ORF">A3F35_02695</name>
</gene>
<comment type="caution">
    <text evidence="9">The sequence shown here is derived from an EMBL/GenBank/DDBJ whole genome shotgun (WGS) entry which is preliminary data.</text>
</comment>
<dbReference type="InterPro" id="IPR003717">
    <property type="entry name" value="RecO"/>
</dbReference>
<keyword evidence="5 7" id="KW-0234">DNA repair</keyword>
<dbReference type="HAMAP" id="MF_00201">
    <property type="entry name" value="RecO"/>
    <property type="match status" value="1"/>
</dbReference>
<dbReference type="NCBIfam" id="TIGR00613">
    <property type="entry name" value="reco"/>
    <property type="match status" value="1"/>
</dbReference>
<comment type="function">
    <text evidence="7">Involved in DNA repair and RecF pathway recombination.</text>
</comment>
<dbReference type="SUPFAM" id="SSF57863">
    <property type="entry name" value="ArfGap/RecO-like zinc finger"/>
    <property type="match status" value="1"/>
</dbReference>
<dbReference type="PANTHER" id="PTHR33991">
    <property type="entry name" value="DNA REPAIR PROTEIN RECO"/>
    <property type="match status" value="1"/>
</dbReference>
<dbReference type="Gene3D" id="2.40.50.140">
    <property type="entry name" value="Nucleic acid-binding proteins"/>
    <property type="match status" value="1"/>
</dbReference>
<dbReference type="GO" id="GO:0043590">
    <property type="term" value="C:bacterial nucleoid"/>
    <property type="evidence" value="ECO:0007669"/>
    <property type="project" value="TreeGrafter"/>
</dbReference>
<evidence type="ECO:0000313" key="10">
    <source>
        <dbReference type="Proteomes" id="UP000178068"/>
    </source>
</evidence>
<dbReference type="Proteomes" id="UP000178068">
    <property type="component" value="Unassembled WGS sequence"/>
</dbReference>
<dbReference type="AlphaFoldDB" id="A0A1G1WMR0"/>
<evidence type="ECO:0000256" key="5">
    <source>
        <dbReference type="ARBA" id="ARBA00023204"/>
    </source>
</evidence>